<evidence type="ECO:0000256" key="1">
    <source>
        <dbReference type="ARBA" id="ARBA00004429"/>
    </source>
</evidence>
<dbReference type="PROSITE" id="PS50850">
    <property type="entry name" value="MFS"/>
    <property type="match status" value="1"/>
</dbReference>
<evidence type="ECO:0000256" key="6">
    <source>
        <dbReference type="SAM" id="Phobius"/>
    </source>
</evidence>
<keyword evidence="5 6" id="KW-0472">Membrane</keyword>
<dbReference type="Proteomes" id="UP000317894">
    <property type="component" value="Unassembled WGS sequence"/>
</dbReference>
<feature type="transmembrane region" description="Helical" evidence="6">
    <location>
        <begin position="84"/>
        <end position="102"/>
    </location>
</feature>
<dbReference type="RefSeq" id="WP_143554750.1">
    <property type="nucleotide sequence ID" value="NZ_VJWA01000001.1"/>
</dbReference>
<proteinExistence type="predicted"/>
<feature type="transmembrane region" description="Helical" evidence="6">
    <location>
        <begin position="182"/>
        <end position="202"/>
    </location>
</feature>
<feature type="domain" description="Major facilitator superfamily (MFS) profile" evidence="7">
    <location>
        <begin position="18"/>
        <end position="406"/>
    </location>
</feature>
<dbReference type="OrthoDB" id="9795150at2"/>
<dbReference type="GO" id="GO:0005886">
    <property type="term" value="C:plasma membrane"/>
    <property type="evidence" value="ECO:0007669"/>
    <property type="project" value="UniProtKB-SubCell"/>
</dbReference>
<name>A0A552UG63_9SPHN</name>
<feature type="transmembrane region" description="Helical" evidence="6">
    <location>
        <begin position="148"/>
        <end position="170"/>
    </location>
</feature>
<evidence type="ECO:0000313" key="8">
    <source>
        <dbReference type="EMBL" id="TRW17205.1"/>
    </source>
</evidence>
<accession>A0A552UG63</accession>
<organism evidence="8 9">
    <name type="scientific">Glacieibacterium frigidum</name>
    <dbReference type="NCBI Taxonomy" id="2593303"/>
    <lineage>
        <taxon>Bacteria</taxon>
        <taxon>Pseudomonadati</taxon>
        <taxon>Pseudomonadota</taxon>
        <taxon>Alphaproteobacteria</taxon>
        <taxon>Sphingomonadales</taxon>
        <taxon>Sphingosinicellaceae</taxon>
        <taxon>Glacieibacterium</taxon>
    </lineage>
</organism>
<evidence type="ECO:0000259" key="7">
    <source>
        <dbReference type="PROSITE" id="PS50850"/>
    </source>
</evidence>
<dbReference type="InterPro" id="IPR050375">
    <property type="entry name" value="MFS_TsgA-like"/>
</dbReference>
<keyword evidence="2" id="KW-1003">Cell membrane</keyword>
<feature type="transmembrane region" description="Helical" evidence="6">
    <location>
        <begin position="324"/>
        <end position="345"/>
    </location>
</feature>
<dbReference type="InterPro" id="IPR020846">
    <property type="entry name" value="MFS_dom"/>
</dbReference>
<feature type="transmembrane region" description="Helical" evidence="6">
    <location>
        <begin position="269"/>
        <end position="288"/>
    </location>
</feature>
<feature type="transmembrane region" description="Helical" evidence="6">
    <location>
        <begin position="18"/>
        <end position="39"/>
    </location>
</feature>
<evidence type="ECO:0000313" key="9">
    <source>
        <dbReference type="Proteomes" id="UP000317894"/>
    </source>
</evidence>
<sequence>MDGEAPARTSGQDATRQLFLLSIGVFFIGGFLTAIVSLLVPRFRAVFDLGYAEALMIQFASHLSYLIFAVPITAIIVRSGYMRSIATGLAVMALGCLAFVAANNSRDFGLVLAALLLLALGITFLQIAANTVVTIVGPAADAASRLTLLQGFNSLGTVLGPLLTAPLLLAGASGAAPSDFSVGLPFLLCALVLAGLALAYFWRRELLGRQQTATDRLPSVDNLRLLLRDRRLVAGTAAMFAYVGAEVTIGALLTNYLMRGEILAARPVVAGQMVSLYWGGAMIGRFAGAALMQRLAPARVLMAAGAAATILTLVATTASGVTGAAALLLVGLCNSIMYPTIYALAMPDDHRSAPLASMLLCMAVVGGAIVPVVTGVAADASSLGASLLVPALCYVGIALFARFVRT</sequence>
<feature type="transmembrane region" description="Helical" evidence="6">
    <location>
        <begin position="383"/>
        <end position="404"/>
    </location>
</feature>
<feature type="transmembrane region" description="Helical" evidence="6">
    <location>
        <begin position="108"/>
        <end position="136"/>
    </location>
</feature>
<evidence type="ECO:0000256" key="2">
    <source>
        <dbReference type="ARBA" id="ARBA00022475"/>
    </source>
</evidence>
<dbReference type="GO" id="GO:0022857">
    <property type="term" value="F:transmembrane transporter activity"/>
    <property type="evidence" value="ECO:0007669"/>
    <property type="project" value="InterPro"/>
</dbReference>
<dbReference type="PANTHER" id="PTHR43702:SF3">
    <property type="entry name" value="PROTEIN TSGA"/>
    <property type="match status" value="1"/>
</dbReference>
<dbReference type="InterPro" id="IPR011701">
    <property type="entry name" value="MFS"/>
</dbReference>
<comment type="caution">
    <text evidence="8">The sequence shown here is derived from an EMBL/GenBank/DDBJ whole genome shotgun (WGS) entry which is preliminary data.</text>
</comment>
<gene>
    <name evidence="8" type="ORF">FMM06_03130</name>
</gene>
<keyword evidence="3 6" id="KW-0812">Transmembrane</keyword>
<keyword evidence="4 6" id="KW-1133">Transmembrane helix</keyword>
<feature type="transmembrane region" description="Helical" evidence="6">
    <location>
        <begin position="59"/>
        <end position="77"/>
    </location>
</feature>
<evidence type="ECO:0000256" key="5">
    <source>
        <dbReference type="ARBA" id="ARBA00023136"/>
    </source>
</evidence>
<dbReference type="InterPro" id="IPR036259">
    <property type="entry name" value="MFS_trans_sf"/>
</dbReference>
<reference evidence="8 9" key="1">
    <citation type="submission" date="2019-07" db="EMBL/GenBank/DDBJ databases">
        <title>Novel species isolated from glacier.</title>
        <authorList>
            <person name="Liu Q."/>
            <person name="Xin Y.-H."/>
        </authorList>
    </citation>
    <scope>NUCLEOTIDE SEQUENCE [LARGE SCALE GENOMIC DNA]</scope>
    <source>
        <strain evidence="8 9">LB1R16</strain>
    </source>
</reference>
<dbReference type="EMBL" id="VJWA01000001">
    <property type="protein sequence ID" value="TRW17205.1"/>
    <property type="molecule type" value="Genomic_DNA"/>
</dbReference>
<dbReference type="SUPFAM" id="SSF103473">
    <property type="entry name" value="MFS general substrate transporter"/>
    <property type="match status" value="1"/>
</dbReference>
<evidence type="ECO:0000256" key="4">
    <source>
        <dbReference type="ARBA" id="ARBA00022989"/>
    </source>
</evidence>
<dbReference type="Pfam" id="PF07690">
    <property type="entry name" value="MFS_1"/>
    <property type="match status" value="1"/>
</dbReference>
<comment type="subcellular location">
    <subcellularLocation>
        <location evidence="1">Cell inner membrane</location>
        <topology evidence="1">Multi-pass membrane protein</topology>
    </subcellularLocation>
</comment>
<evidence type="ECO:0000256" key="3">
    <source>
        <dbReference type="ARBA" id="ARBA00022692"/>
    </source>
</evidence>
<keyword evidence="9" id="KW-1185">Reference proteome</keyword>
<dbReference type="PANTHER" id="PTHR43702">
    <property type="entry name" value="L-FUCOSE-PROTON SYMPORTER"/>
    <property type="match status" value="1"/>
</dbReference>
<feature type="transmembrane region" description="Helical" evidence="6">
    <location>
        <begin position="300"/>
        <end position="318"/>
    </location>
</feature>
<feature type="transmembrane region" description="Helical" evidence="6">
    <location>
        <begin position="232"/>
        <end position="257"/>
    </location>
</feature>
<protein>
    <submittedName>
        <fullName evidence="8">Sugar MFS transporter</fullName>
    </submittedName>
</protein>
<dbReference type="Gene3D" id="1.20.1250.20">
    <property type="entry name" value="MFS general substrate transporter like domains"/>
    <property type="match status" value="2"/>
</dbReference>
<feature type="transmembrane region" description="Helical" evidence="6">
    <location>
        <begin position="357"/>
        <end position="377"/>
    </location>
</feature>
<dbReference type="AlphaFoldDB" id="A0A552UG63"/>